<dbReference type="SUPFAM" id="SSF46689">
    <property type="entry name" value="Homeodomain-like"/>
    <property type="match status" value="1"/>
</dbReference>
<dbReference type="EMBL" id="JACFYJ010000080">
    <property type="protein sequence ID" value="MEI6001663.1"/>
    <property type="molecule type" value="Genomic_DNA"/>
</dbReference>
<evidence type="ECO:0000256" key="3">
    <source>
        <dbReference type="ARBA" id="ARBA00023163"/>
    </source>
</evidence>
<dbReference type="InterPro" id="IPR036271">
    <property type="entry name" value="Tet_transcr_reg_TetR-rel_C_sf"/>
</dbReference>
<comment type="caution">
    <text evidence="6">The sequence shown here is derived from an EMBL/GenBank/DDBJ whole genome shotgun (WGS) entry which is preliminary data.</text>
</comment>
<keyword evidence="3" id="KW-0804">Transcription</keyword>
<proteinExistence type="predicted"/>
<feature type="DNA-binding region" description="H-T-H motif" evidence="4">
    <location>
        <begin position="32"/>
        <end position="51"/>
    </location>
</feature>
<keyword evidence="1" id="KW-0805">Transcription regulation</keyword>
<evidence type="ECO:0000313" key="7">
    <source>
        <dbReference type="Proteomes" id="UP001386437"/>
    </source>
</evidence>
<dbReference type="PANTHER" id="PTHR47506">
    <property type="entry name" value="TRANSCRIPTIONAL REGULATORY PROTEIN"/>
    <property type="match status" value="1"/>
</dbReference>
<sequence length="195" mass="21213">MGYSQAEKAETHQRIVDVASRRFRELGLDGISVADIMKEAGLTVGGFYKHFATRDDLVVEAMAAACEQMDRSELTAQPTLKKSIQTYLSEAHRDDIASGCPLSALVNDTARSTDDAREVFSERLEASLALLESQMPEETEGNRRAKAMLIYSAYVGAMGLSRAVPDPKLSKQILNSVATELISLFPVKKAQAATA</sequence>
<evidence type="ECO:0000313" key="6">
    <source>
        <dbReference type="EMBL" id="MEI6001663.1"/>
    </source>
</evidence>
<reference evidence="6 7" key="1">
    <citation type="journal article" date="2022" name="Arch. Microbiol.">
        <title>Paraburkholderia bengalensis sp. nov. isolated from roots of Oryza sativa, IR64.</title>
        <authorList>
            <person name="Nag P."/>
            <person name="Mondal N."/>
            <person name="Sarkar J."/>
            <person name="Das S."/>
        </authorList>
    </citation>
    <scope>NUCLEOTIDE SEQUENCE [LARGE SCALE GENOMIC DNA]</scope>
    <source>
        <strain evidence="6 7">IR64_4_BI</strain>
    </source>
</reference>
<evidence type="ECO:0000256" key="1">
    <source>
        <dbReference type="ARBA" id="ARBA00023015"/>
    </source>
</evidence>
<gene>
    <name evidence="6" type="ORF">H3V53_32220</name>
</gene>
<keyword evidence="7" id="KW-1185">Reference proteome</keyword>
<dbReference type="InterPro" id="IPR001647">
    <property type="entry name" value="HTH_TetR"/>
</dbReference>
<name>A0ABU8J246_9BURK</name>
<dbReference type="InterPro" id="IPR009057">
    <property type="entry name" value="Homeodomain-like_sf"/>
</dbReference>
<accession>A0ABU8J246</accession>
<organism evidence="6 7">
    <name type="scientific">Paraburkholderia bengalensis</name>
    <dbReference type="NCBI Taxonomy" id="2747562"/>
    <lineage>
        <taxon>Bacteria</taxon>
        <taxon>Pseudomonadati</taxon>
        <taxon>Pseudomonadota</taxon>
        <taxon>Betaproteobacteria</taxon>
        <taxon>Burkholderiales</taxon>
        <taxon>Burkholderiaceae</taxon>
        <taxon>Paraburkholderia</taxon>
    </lineage>
</organism>
<dbReference type="RefSeq" id="WP_336601357.1">
    <property type="nucleotide sequence ID" value="NZ_JACFYJ010000080.1"/>
</dbReference>
<dbReference type="PANTHER" id="PTHR47506:SF7">
    <property type="entry name" value="TRANSCRIPTIONAL REGULATORY PROTEIN"/>
    <property type="match status" value="1"/>
</dbReference>
<dbReference type="Proteomes" id="UP001386437">
    <property type="component" value="Unassembled WGS sequence"/>
</dbReference>
<dbReference type="Gene3D" id="1.10.10.60">
    <property type="entry name" value="Homeodomain-like"/>
    <property type="match status" value="1"/>
</dbReference>
<evidence type="ECO:0000256" key="4">
    <source>
        <dbReference type="PROSITE-ProRule" id="PRU00335"/>
    </source>
</evidence>
<keyword evidence="2 4" id="KW-0238">DNA-binding</keyword>
<dbReference type="PROSITE" id="PS50977">
    <property type="entry name" value="HTH_TETR_2"/>
    <property type="match status" value="1"/>
</dbReference>
<feature type="domain" description="HTH tetR-type" evidence="5">
    <location>
        <begin position="9"/>
        <end position="69"/>
    </location>
</feature>
<dbReference type="SUPFAM" id="SSF48498">
    <property type="entry name" value="Tetracyclin repressor-like, C-terminal domain"/>
    <property type="match status" value="1"/>
</dbReference>
<evidence type="ECO:0000256" key="2">
    <source>
        <dbReference type="ARBA" id="ARBA00023125"/>
    </source>
</evidence>
<evidence type="ECO:0000259" key="5">
    <source>
        <dbReference type="PROSITE" id="PS50977"/>
    </source>
</evidence>
<protein>
    <submittedName>
        <fullName evidence="6">TetR family transcriptional regulator</fullName>
    </submittedName>
</protein>
<dbReference type="Pfam" id="PF00440">
    <property type="entry name" value="TetR_N"/>
    <property type="match status" value="1"/>
</dbReference>
<dbReference type="Gene3D" id="1.10.357.10">
    <property type="entry name" value="Tetracycline Repressor, domain 2"/>
    <property type="match status" value="1"/>
</dbReference>
<dbReference type="PRINTS" id="PR00455">
    <property type="entry name" value="HTHTETR"/>
</dbReference>